<dbReference type="InterPro" id="IPR036291">
    <property type="entry name" value="NAD(P)-bd_dom_sf"/>
</dbReference>
<dbReference type="CDD" id="cd05283">
    <property type="entry name" value="CAD1"/>
    <property type="match status" value="1"/>
</dbReference>
<dbReference type="InterPro" id="IPR011032">
    <property type="entry name" value="GroES-like_sf"/>
</dbReference>
<keyword evidence="5" id="KW-0560">Oxidoreductase</keyword>
<evidence type="ECO:0000256" key="2">
    <source>
        <dbReference type="ARBA" id="ARBA00008072"/>
    </source>
</evidence>
<reference evidence="9" key="1">
    <citation type="submission" date="2022-07" db="EMBL/GenBank/DDBJ databases">
        <title>Genome Sequence of Xylaria arbuscula.</title>
        <authorList>
            <person name="Buettner E."/>
        </authorList>
    </citation>
    <scope>NUCLEOTIDE SEQUENCE</scope>
    <source>
        <strain evidence="9">VT107</strain>
    </source>
</reference>
<dbReference type="OrthoDB" id="1879366at2759"/>
<dbReference type="SMART" id="SM00829">
    <property type="entry name" value="PKS_ER"/>
    <property type="match status" value="1"/>
</dbReference>
<dbReference type="Pfam" id="PF08240">
    <property type="entry name" value="ADH_N"/>
    <property type="match status" value="1"/>
</dbReference>
<gene>
    <name evidence="9" type="ORF">NPX13_g4488</name>
</gene>
<name>A0A9W8TNA8_9PEZI</name>
<evidence type="ECO:0000256" key="6">
    <source>
        <dbReference type="RuleBase" id="RU361277"/>
    </source>
</evidence>
<dbReference type="SUPFAM" id="SSF50129">
    <property type="entry name" value="GroES-like"/>
    <property type="match status" value="1"/>
</dbReference>
<evidence type="ECO:0000256" key="7">
    <source>
        <dbReference type="SAM" id="MobiDB-lite"/>
    </source>
</evidence>
<dbReference type="PANTHER" id="PTHR42940">
    <property type="entry name" value="ALCOHOL DEHYDROGENASE 1-RELATED"/>
    <property type="match status" value="1"/>
</dbReference>
<accession>A0A9W8TNA8</accession>
<comment type="caution">
    <text evidence="9">The sequence shown here is derived from an EMBL/GenBank/DDBJ whole genome shotgun (WGS) entry which is preliminary data.</text>
</comment>
<comment type="cofactor">
    <cofactor evidence="1 6">
        <name>Zn(2+)</name>
        <dbReference type="ChEBI" id="CHEBI:29105"/>
    </cofactor>
</comment>
<evidence type="ECO:0000256" key="4">
    <source>
        <dbReference type="ARBA" id="ARBA00022833"/>
    </source>
</evidence>
<comment type="similarity">
    <text evidence="2 6">Belongs to the zinc-containing alcohol dehydrogenase family.</text>
</comment>
<dbReference type="Gene3D" id="3.90.180.10">
    <property type="entry name" value="Medium-chain alcohol dehydrogenases, catalytic domain"/>
    <property type="match status" value="1"/>
</dbReference>
<dbReference type="VEuPathDB" id="FungiDB:F4678DRAFT_449099"/>
<dbReference type="GO" id="GO:0005737">
    <property type="term" value="C:cytoplasm"/>
    <property type="evidence" value="ECO:0007669"/>
    <property type="project" value="TreeGrafter"/>
</dbReference>
<dbReference type="Gene3D" id="3.40.50.720">
    <property type="entry name" value="NAD(P)-binding Rossmann-like Domain"/>
    <property type="match status" value="1"/>
</dbReference>
<feature type="region of interest" description="Disordered" evidence="7">
    <location>
        <begin position="1"/>
        <end position="25"/>
    </location>
</feature>
<keyword evidence="4 6" id="KW-0862">Zinc</keyword>
<dbReference type="InterPro" id="IPR002328">
    <property type="entry name" value="ADH_Zn_CS"/>
</dbReference>
<feature type="compositionally biased region" description="Basic and acidic residues" evidence="7">
    <location>
        <begin position="14"/>
        <end position="25"/>
    </location>
</feature>
<dbReference type="Proteomes" id="UP001148614">
    <property type="component" value="Unassembled WGS sequence"/>
</dbReference>
<dbReference type="PROSITE" id="PS00059">
    <property type="entry name" value="ADH_ZINC"/>
    <property type="match status" value="1"/>
</dbReference>
<dbReference type="SUPFAM" id="SSF51735">
    <property type="entry name" value="NAD(P)-binding Rossmann-fold domains"/>
    <property type="match status" value="1"/>
</dbReference>
<keyword evidence="3 6" id="KW-0479">Metal-binding</keyword>
<dbReference type="EMBL" id="JANPWZ010000637">
    <property type="protein sequence ID" value="KAJ3574072.1"/>
    <property type="molecule type" value="Genomic_DNA"/>
</dbReference>
<organism evidence="9 10">
    <name type="scientific">Xylaria arbuscula</name>
    <dbReference type="NCBI Taxonomy" id="114810"/>
    <lineage>
        <taxon>Eukaryota</taxon>
        <taxon>Fungi</taxon>
        <taxon>Dikarya</taxon>
        <taxon>Ascomycota</taxon>
        <taxon>Pezizomycotina</taxon>
        <taxon>Sordariomycetes</taxon>
        <taxon>Xylariomycetidae</taxon>
        <taxon>Xylariales</taxon>
        <taxon>Xylariaceae</taxon>
        <taxon>Xylaria</taxon>
    </lineage>
</organism>
<dbReference type="InterPro" id="IPR013154">
    <property type="entry name" value="ADH-like_N"/>
</dbReference>
<dbReference type="AlphaFoldDB" id="A0A9W8TNA8"/>
<protein>
    <recommendedName>
        <fullName evidence="8">Enoyl reductase (ER) domain-containing protein</fullName>
    </recommendedName>
</protein>
<sequence>MPSFTVFKGSESGAPKKETTTRPDELSGDEVFVRITASGLCGTDMHYRHAHVALGHEGVGVVEKTGPLAKVLKPGDRVGWGYNHSFCGRCTQCLSGNDIYCTERKLYGFADLDQGSFGSHAVWREVALYKIPEDMPDEVAAPLQCAGATVFSALNTYRAQPTETVGVMGVGGLGHLAIQFASKMGCRVIVLSGSDSKKDEAMKLGAHEFVATKGRTELKVSRPIDRLLVTTSFQPNWEQLLPILSPGATIYPLSVSEGNFEIPNNPMLMNGITVQGSCVASRLVHERMLEFAALHQIKPVVQLFEMTEEGILDAMDKLDNGKVHFRAVLKPVA</sequence>
<evidence type="ECO:0000256" key="1">
    <source>
        <dbReference type="ARBA" id="ARBA00001947"/>
    </source>
</evidence>
<dbReference type="InterPro" id="IPR020843">
    <property type="entry name" value="ER"/>
</dbReference>
<dbReference type="InterPro" id="IPR013149">
    <property type="entry name" value="ADH-like_C"/>
</dbReference>
<evidence type="ECO:0000259" key="8">
    <source>
        <dbReference type="SMART" id="SM00829"/>
    </source>
</evidence>
<feature type="domain" description="Enoyl reductase (ER)" evidence="8">
    <location>
        <begin position="9"/>
        <end position="329"/>
    </location>
</feature>
<dbReference type="Pfam" id="PF00107">
    <property type="entry name" value="ADH_zinc_N"/>
    <property type="match status" value="1"/>
</dbReference>
<dbReference type="GO" id="GO:0008270">
    <property type="term" value="F:zinc ion binding"/>
    <property type="evidence" value="ECO:0007669"/>
    <property type="project" value="InterPro"/>
</dbReference>
<dbReference type="PANTHER" id="PTHR42940:SF7">
    <property type="entry name" value="ALCOHOL DEHYDROGENASE-LIKE N-TERMINAL DOMAIN-CONTAINING PROTEIN"/>
    <property type="match status" value="1"/>
</dbReference>
<dbReference type="FunFam" id="3.40.50.720:FF:000022">
    <property type="entry name" value="Cinnamyl alcohol dehydrogenase"/>
    <property type="match status" value="1"/>
</dbReference>
<proteinExistence type="inferred from homology"/>
<keyword evidence="10" id="KW-1185">Reference proteome</keyword>
<evidence type="ECO:0000313" key="9">
    <source>
        <dbReference type="EMBL" id="KAJ3574072.1"/>
    </source>
</evidence>
<dbReference type="GO" id="GO:0004022">
    <property type="term" value="F:alcohol dehydrogenase (NAD+) activity"/>
    <property type="evidence" value="ECO:0007669"/>
    <property type="project" value="TreeGrafter"/>
</dbReference>
<dbReference type="InterPro" id="IPR047109">
    <property type="entry name" value="CAD-like"/>
</dbReference>
<evidence type="ECO:0000313" key="10">
    <source>
        <dbReference type="Proteomes" id="UP001148614"/>
    </source>
</evidence>
<evidence type="ECO:0000256" key="5">
    <source>
        <dbReference type="ARBA" id="ARBA00023002"/>
    </source>
</evidence>
<evidence type="ECO:0000256" key="3">
    <source>
        <dbReference type="ARBA" id="ARBA00022723"/>
    </source>
</evidence>